<keyword evidence="3 5" id="KW-0949">S-adenosyl-L-methionine</keyword>
<feature type="binding site" evidence="5">
    <location>
        <position position="280"/>
    </location>
    <ligand>
        <name>S-adenosyl-L-methionine</name>
        <dbReference type="ChEBI" id="CHEBI:59789"/>
    </ligand>
</feature>
<evidence type="ECO:0000256" key="3">
    <source>
        <dbReference type="ARBA" id="ARBA00022691"/>
    </source>
</evidence>
<dbReference type="SMART" id="SM00359">
    <property type="entry name" value="PUA"/>
    <property type="match status" value="1"/>
</dbReference>
<dbReference type="PRINTS" id="PR02008">
    <property type="entry name" value="RCMTFAMILY"/>
</dbReference>
<comment type="catalytic activity">
    <reaction evidence="5">
        <text>cytidine(72) in tRNA + S-adenosyl-L-methionine = 5-methylcytidine(72) in tRNA + S-adenosyl-L-homocysteine + H(+)</text>
        <dbReference type="Rhea" id="RHEA:61988"/>
        <dbReference type="Rhea" id="RHEA-COMP:15996"/>
        <dbReference type="Rhea" id="RHEA-COMP:15997"/>
        <dbReference type="ChEBI" id="CHEBI:15378"/>
        <dbReference type="ChEBI" id="CHEBI:57856"/>
        <dbReference type="ChEBI" id="CHEBI:59789"/>
        <dbReference type="ChEBI" id="CHEBI:74483"/>
        <dbReference type="ChEBI" id="CHEBI:82748"/>
    </reaction>
</comment>
<evidence type="ECO:0000256" key="2">
    <source>
        <dbReference type="ARBA" id="ARBA00022679"/>
    </source>
</evidence>
<keyword evidence="8" id="KW-1185">Reference proteome</keyword>
<dbReference type="InParanoid" id="I3TE07"/>
<dbReference type="InterPro" id="IPR001678">
    <property type="entry name" value="MeTrfase_RsmB-F_NOP2_dom"/>
</dbReference>
<gene>
    <name evidence="7" type="ordered locus">TCELL_0570</name>
</gene>
<dbReference type="InterPro" id="IPR054728">
    <property type="entry name" value="RsmB-like_ferredoxin"/>
</dbReference>
<dbReference type="PANTHER" id="PTHR22807">
    <property type="entry name" value="NOP2 YEAST -RELATED NOL1/NOP2/FMU SUN DOMAIN-CONTAINING"/>
    <property type="match status" value="1"/>
</dbReference>
<dbReference type="CDD" id="cd07953">
    <property type="entry name" value="PUA"/>
    <property type="match status" value="1"/>
</dbReference>
<keyword evidence="2 5" id="KW-0808">Transferase</keyword>
<evidence type="ECO:0000259" key="6">
    <source>
        <dbReference type="PROSITE" id="PS51686"/>
    </source>
</evidence>
<dbReference type="InterPro" id="IPR023267">
    <property type="entry name" value="RCMT"/>
</dbReference>
<dbReference type="HOGENOM" id="CLU_005316_1_0_2"/>
<name>I3TE07_THEC1</name>
<dbReference type="Proteomes" id="UP000005270">
    <property type="component" value="Chromosome"/>
</dbReference>
<evidence type="ECO:0000313" key="7">
    <source>
        <dbReference type="EMBL" id="AFK50995.1"/>
    </source>
</evidence>
<accession>I3TE07</accession>
<feature type="active site" description="Nucleophile" evidence="5">
    <location>
        <position position="330"/>
    </location>
</feature>
<evidence type="ECO:0000313" key="8">
    <source>
        <dbReference type="Proteomes" id="UP000005270"/>
    </source>
</evidence>
<dbReference type="EMBL" id="CP003531">
    <property type="protein sequence ID" value="AFK50995.1"/>
    <property type="molecule type" value="Genomic_DNA"/>
</dbReference>
<dbReference type="AlphaFoldDB" id="I3TE07"/>
<keyword evidence="4 5" id="KW-0694">RNA-binding</keyword>
<dbReference type="KEGG" id="thg:TCELL_0570"/>
<dbReference type="GO" id="GO:0001510">
    <property type="term" value="P:RNA methylation"/>
    <property type="evidence" value="ECO:0007669"/>
    <property type="project" value="InterPro"/>
</dbReference>
<keyword evidence="1 5" id="KW-0489">Methyltransferase</keyword>
<evidence type="ECO:0000256" key="1">
    <source>
        <dbReference type="ARBA" id="ARBA00022603"/>
    </source>
</evidence>
<dbReference type="Pfam" id="PF01189">
    <property type="entry name" value="Methyltr_RsmB-F"/>
    <property type="match status" value="1"/>
</dbReference>
<dbReference type="RefSeq" id="WP_014737245.1">
    <property type="nucleotide sequence ID" value="NC_017954.1"/>
</dbReference>
<dbReference type="Pfam" id="PF22458">
    <property type="entry name" value="RsmF-B_ferredox"/>
    <property type="match status" value="1"/>
</dbReference>
<dbReference type="GO" id="GO:0000049">
    <property type="term" value="F:tRNA binding"/>
    <property type="evidence" value="ECO:0007669"/>
    <property type="project" value="UniProtKB-UniRule"/>
</dbReference>
<sequence>MHKYEGDEVQATRIDHGLYMELRGVYGSLTDRLLEMLTYPPKRLYLRVNTLRTRREEVVESLRRRGVEVRPDDLLEEAIYIELEGPYQVRDHGRRIVVDDIAAESLMMGANLYRPGVVAYDMFKRGDVLTAVTKNGFVVAELEASVSSDQLKSMRKGLVAVNTRSVYKAPPIAELPEFKEGLVYPQSFPSMVAGRLVFPGSELVVDMNASPGGKTGHIVQLSRGKALVLAVDRSVGKVEKLVENLARLGLTSNVLPLPFDSRFLDLVTLLENRVDKVLIDPPCTNLGVRPKLSFKKTLRDAINLADYQRQFMKVAGRLLRPGGVLVYSTCTLTRVENEENVLYATRSLGLEPLDLGWVPRADKVYLDETAAYRFHPLKDDMPGFFIAVFRKP</sequence>
<evidence type="ECO:0000256" key="4">
    <source>
        <dbReference type="ARBA" id="ARBA00022884"/>
    </source>
</evidence>
<feature type="binding site" evidence="5">
    <location>
        <position position="307"/>
    </location>
    <ligand>
        <name>S-adenosyl-L-methionine</name>
        <dbReference type="ChEBI" id="CHEBI:59789"/>
    </ligand>
</feature>
<comment type="function">
    <text evidence="5">S-adenosyl-L-methionine-dependent methyltransferase that specifically methylates the C5 position of cytosine 72 in several tRNAs.</text>
</comment>
<dbReference type="Gene3D" id="2.30.130.10">
    <property type="entry name" value="PUA domain"/>
    <property type="match status" value="1"/>
</dbReference>
<proteinExistence type="inferred from homology"/>
<organism evidence="7 8">
    <name type="scientific">Thermogladius calderae (strain DSM 22663 / VKM B-2946 / 1633)</name>
    <dbReference type="NCBI Taxonomy" id="1184251"/>
    <lineage>
        <taxon>Archaea</taxon>
        <taxon>Thermoproteota</taxon>
        <taxon>Thermoprotei</taxon>
        <taxon>Desulfurococcales</taxon>
        <taxon>Desulfurococcaceae</taxon>
        <taxon>Thermogladius</taxon>
    </lineage>
</organism>
<dbReference type="PANTHER" id="PTHR22807:SF34">
    <property type="entry name" value="TRNA (CYTOSINE(72)-C(5))-METHYLTRANSFERASE NSUN6"/>
    <property type="match status" value="1"/>
</dbReference>
<dbReference type="GO" id="GO:0006400">
    <property type="term" value="P:tRNA modification"/>
    <property type="evidence" value="ECO:0007669"/>
    <property type="project" value="UniProtKB-UniRule"/>
</dbReference>
<dbReference type="InterPro" id="IPR029063">
    <property type="entry name" value="SAM-dependent_MTases_sf"/>
</dbReference>
<dbReference type="GO" id="GO:0016428">
    <property type="term" value="F:tRNA (cytidine-5-)-methyltransferase activity"/>
    <property type="evidence" value="ECO:0007669"/>
    <property type="project" value="UniProtKB-UniRule"/>
</dbReference>
<dbReference type="SUPFAM" id="SSF88697">
    <property type="entry name" value="PUA domain-like"/>
    <property type="match status" value="1"/>
</dbReference>
<dbReference type="FunCoup" id="I3TE07">
    <property type="interactions" value="56"/>
</dbReference>
<evidence type="ECO:0000256" key="5">
    <source>
        <dbReference type="HAMAP-Rule" id="MF_02237"/>
    </source>
</evidence>
<dbReference type="GeneID" id="13012874"/>
<dbReference type="InterPro" id="IPR049560">
    <property type="entry name" value="MeTrfase_RsmB-F_NOP2_cat"/>
</dbReference>
<dbReference type="PROSITE" id="PS50890">
    <property type="entry name" value="PUA"/>
    <property type="match status" value="1"/>
</dbReference>
<comment type="similarity">
    <text evidence="5">Belongs to the class I-like SAM-binding methyltransferase superfamily. RsmB/NOP family.</text>
</comment>
<dbReference type="STRING" id="1184251.TCELL_0570"/>
<feature type="binding site" evidence="5">
    <location>
        <position position="237"/>
    </location>
    <ligand>
        <name>S-adenosyl-L-methionine</name>
        <dbReference type="ChEBI" id="CHEBI:59789"/>
    </ligand>
</feature>
<dbReference type="InterPro" id="IPR015947">
    <property type="entry name" value="PUA-like_sf"/>
</dbReference>
<dbReference type="InterPro" id="IPR002478">
    <property type="entry name" value="PUA"/>
</dbReference>
<reference evidence="7 8" key="1">
    <citation type="journal article" date="2012" name="J. Bacteriol.">
        <title>Complete genome sequence of the hyperthermophilic cellulolytic Crenarchaeon 'Thermogladius cellulolyticus' 1633.</title>
        <authorList>
            <person name="Mardanov A.V."/>
            <person name="Kochetkova T.V."/>
            <person name="Beletsky A.V."/>
            <person name="Bonch-Osmolovskaya E.A."/>
            <person name="Ravin N.V."/>
            <person name="Skryabin K.G."/>
        </authorList>
    </citation>
    <scope>NUCLEOTIDE SEQUENCE [LARGE SCALE GENOMIC DNA]</scope>
    <source>
        <strain evidence="8">DSM 22663 / VKM B-2946 / 1633</strain>
    </source>
</reference>
<dbReference type="SUPFAM" id="SSF53335">
    <property type="entry name" value="S-adenosyl-L-methionine-dependent methyltransferases"/>
    <property type="match status" value="1"/>
</dbReference>
<feature type="binding site" evidence="5">
    <location>
        <position position="260"/>
    </location>
    <ligand>
        <name>S-adenosyl-L-methionine</name>
        <dbReference type="ChEBI" id="CHEBI:59789"/>
    </ligand>
</feature>
<dbReference type="Gene3D" id="3.40.50.150">
    <property type="entry name" value="Vaccinia Virus protein VP39"/>
    <property type="match status" value="1"/>
</dbReference>
<feature type="domain" description="SAM-dependent MTase RsmB/NOP-type" evidence="6">
    <location>
        <begin position="112"/>
        <end position="392"/>
    </location>
</feature>
<dbReference type="eggNOG" id="arCOG00973">
    <property type="taxonomic scope" value="Archaea"/>
</dbReference>
<protein>
    <recommendedName>
        <fullName evidence="5">tRNA (cytosine(72)-C(5))-methyltransferase</fullName>
        <shortName evidence="5">tRNA:m(5)C72 MTase</shortName>
        <ecNumber evidence="5">2.1.1.-</ecNumber>
    </recommendedName>
</protein>
<dbReference type="eggNOG" id="arCOG00986">
    <property type="taxonomic scope" value="Archaea"/>
</dbReference>
<dbReference type="PROSITE" id="PS51686">
    <property type="entry name" value="SAM_MT_RSMB_NOP"/>
    <property type="match status" value="1"/>
</dbReference>
<dbReference type="InterPro" id="IPR036974">
    <property type="entry name" value="PUA_sf"/>
</dbReference>
<dbReference type="Pfam" id="PF01472">
    <property type="entry name" value="PUA"/>
    <property type="match status" value="1"/>
</dbReference>
<feature type="binding site" evidence="5">
    <location>
        <position position="232"/>
    </location>
    <ligand>
        <name>S-adenosyl-L-methionine</name>
        <dbReference type="ChEBI" id="CHEBI:59789"/>
    </ligand>
</feature>
<dbReference type="EC" id="2.1.1.-" evidence="5"/>
<dbReference type="InterPro" id="IPR043699">
    <property type="entry name" value="NSUN6"/>
</dbReference>
<dbReference type="HAMAP" id="MF_02237">
    <property type="entry name" value="NSUN6"/>
    <property type="match status" value="1"/>
</dbReference>
<comment type="caution">
    <text evidence="5">Lacks conserved residue(s) required for the propagation of feature annotation.</text>
</comment>